<dbReference type="Pfam" id="PF13540">
    <property type="entry name" value="RCC1_2"/>
    <property type="match status" value="2"/>
</dbReference>
<evidence type="ECO:0000256" key="1">
    <source>
        <dbReference type="ARBA" id="ARBA00022658"/>
    </source>
</evidence>
<dbReference type="PANTHER" id="PTHR45982">
    <property type="entry name" value="REGULATOR OF CHROMOSOME CONDENSATION"/>
    <property type="match status" value="1"/>
</dbReference>
<gene>
    <name evidence="7" type="ORF">BCF53_11261</name>
</gene>
<feature type="domain" description="IPT/TIG" evidence="5">
    <location>
        <begin position="46"/>
        <end position="111"/>
    </location>
</feature>
<feature type="compositionally biased region" description="Low complexity" evidence="3">
    <location>
        <begin position="19"/>
        <end position="33"/>
    </location>
</feature>
<dbReference type="EMBL" id="SLZR01000012">
    <property type="protein sequence ID" value="TCS39776.1"/>
    <property type="molecule type" value="Genomic_DNA"/>
</dbReference>
<feature type="chain" id="PRO_5020456766" evidence="4">
    <location>
        <begin position="24"/>
        <end position="825"/>
    </location>
</feature>
<feature type="region of interest" description="Disordered" evidence="3">
    <location>
        <begin position="19"/>
        <end position="38"/>
    </location>
</feature>
<dbReference type="InterPro" id="IPR051553">
    <property type="entry name" value="Ran_GTPase-activating"/>
</dbReference>
<dbReference type="SUPFAM" id="SSF50985">
    <property type="entry name" value="RCC1/BLIP-II"/>
    <property type="match status" value="2"/>
</dbReference>
<dbReference type="SUPFAM" id="SSF81296">
    <property type="entry name" value="E set domains"/>
    <property type="match status" value="1"/>
</dbReference>
<keyword evidence="2" id="KW-0677">Repeat</keyword>
<keyword evidence="8" id="KW-1185">Reference proteome</keyword>
<evidence type="ECO:0000256" key="2">
    <source>
        <dbReference type="ARBA" id="ARBA00022737"/>
    </source>
</evidence>
<dbReference type="InterPro" id="IPR058923">
    <property type="entry name" value="RCC1-like_dom"/>
</dbReference>
<evidence type="ECO:0000259" key="6">
    <source>
        <dbReference type="Pfam" id="PF25390"/>
    </source>
</evidence>
<dbReference type="PROSITE" id="PS51257">
    <property type="entry name" value="PROKAR_LIPOPROTEIN"/>
    <property type="match status" value="1"/>
</dbReference>
<dbReference type="Proteomes" id="UP000295793">
    <property type="component" value="Unassembled WGS sequence"/>
</dbReference>
<dbReference type="PRINTS" id="PR00633">
    <property type="entry name" value="RCCNDNSATION"/>
</dbReference>
<dbReference type="Gene3D" id="2.60.40.10">
    <property type="entry name" value="Immunoglobulins"/>
    <property type="match status" value="1"/>
</dbReference>
<dbReference type="InterPro" id="IPR011043">
    <property type="entry name" value="Gal_Oxase/kelch_b-propeller"/>
</dbReference>
<evidence type="ECO:0000313" key="8">
    <source>
        <dbReference type="Proteomes" id="UP000295793"/>
    </source>
</evidence>
<sequence>MKFSRVLVLISLFVMGCSSSSSDSNHLDSNLGDDSGKDSPVEVIVPVATSITPNTLYTGVQVKVSGSHLGDTSITLNGAPVELTSQAEHEIIFTAPQWPAGEYSIVVEGPEGHYIQMLEYADNFKGVSASPGNNHTCAITEDTSVACWGGNSFGQLGDGTGVASVSPVAVSGLTDITAVSSSQYFTCALNSSGSVYCWGRNNYGQLGDGEVISSSAKELAPVQVANLTNVKEISTGYSHACALTTDDDVFCWGQNNIAQLGNGSGEDTSTPSLVQNLGEVTSLSVGLSHSCALISDGSMSCWGSNYYGQLGDGTKDYPTTAVAVVGLTDVKAVSAGSVHSCAIKNDDTVACWGYNNPGTLGNGTIVDSLTPVDVINLTDVTALESGRYHNCALKSDGTVACWGKNIDDQLGDDTIRSYSTEPVVTSNLNNIKSIHVNQEHSCAVTNDNDVFCWGQSSSNRLGYEAVDYPTATSVSGLTDVKDVGLGGAHSCALQDDMSVTCWGDTRYGQSGNGTTTGTYTPTTPVLGLDDAISVHGGLYHTCALRDTGTVVCWGRNDVGQLGNGSTEDALFPVEVLGLSNVIAVDLYESQGCALKDDGTVWCWGDNEYGQLGDGSTDGQLTPVAIDGLTDVVDISVGGRHSCALNNDGTAACWGSNSYGQLGNNSLIDALTPVTVSDLTNGVNIDAGDYHTCVLYEDNTVGCWGRGSSDRLHNGSTDDALTPTPVLDVSDVSSISVGGNFSCALLLDGTATCWGDNSDSSQLGNGSDGFTDILLPVFEVEGITDIYASSYFACVRYVDESLACWGNNSAGQLGQNFIKSPVLLTN</sequence>
<evidence type="ECO:0000256" key="3">
    <source>
        <dbReference type="SAM" id="MobiDB-lite"/>
    </source>
</evidence>
<feature type="domain" description="RCC1-like" evidence="6">
    <location>
        <begin position="580"/>
        <end position="815"/>
    </location>
</feature>
<evidence type="ECO:0000256" key="4">
    <source>
        <dbReference type="SAM" id="SignalP"/>
    </source>
</evidence>
<reference evidence="7 8" key="1">
    <citation type="submission" date="2019-03" db="EMBL/GenBank/DDBJ databases">
        <title>Genomic Encyclopedia of Archaeal and Bacterial Type Strains, Phase II (KMG-II): from individual species to whole genera.</title>
        <authorList>
            <person name="Goeker M."/>
        </authorList>
    </citation>
    <scope>NUCLEOTIDE SEQUENCE [LARGE SCALE GENOMIC DNA]</scope>
    <source>
        <strain evidence="7 8">DSM 15388</strain>
    </source>
</reference>
<dbReference type="AlphaFoldDB" id="A0A4R3I1Y3"/>
<dbReference type="Pfam" id="PF25390">
    <property type="entry name" value="WD40_RLD"/>
    <property type="match status" value="2"/>
</dbReference>
<dbReference type="InterPro" id="IPR009091">
    <property type="entry name" value="RCC1/BLIP-II"/>
</dbReference>
<dbReference type="GO" id="GO:0005085">
    <property type="term" value="F:guanyl-nucleotide exchange factor activity"/>
    <property type="evidence" value="ECO:0007669"/>
    <property type="project" value="TreeGrafter"/>
</dbReference>
<keyword evidence="4" id="KW-0732">Signal</keyword>
<protein>
    <submittedName>
        <fullName evidence="7">Alpha-tubulin suppressor-like RCC1 family protein</fullName>
    </submittedName>
</protein>
<dbReference type="PANTHER" id="PTHR45982:SF1">
    <property type="entry name" value="REGULATOR OF CHROMOSOME CONDENSATION"/>
    <property type="match status" value="1"/>
</dbReference>
<dbReference type="InterPro" id="IPR002909">
    <property type="entry name" value="IPT_dom"/>
</dbReference>
<dbReference type="PROSITE" id="PS50012">
    <property type="entry name" value="RCC1_3"/>
    <property type="match status" value="11"/>
</dbReference>
<accession>A0A4R3I1Y3</accession>
<comment type="caution">
    <text evidence="7">The sequence shown here is derived from an EMBL/GenBank/DDBJ whole genome shotgun (WGS) entry which is preliminary data.</text>
</comment>
<evidence type="ECO:0000259" key="5">
    <source>
        <dbReference type="Pfam" id="PF01833"/>
    </source>
</evidence>
<feature type="domain" description="RCC1-like" evidence="6">
    <location>
        <begin position="126"/>
        <end position="389"/>
    </location>
</feature>
<dbReference type="Pfam" id="PF01833">
    <property type="entry name" value="TIG"/>
    <property type="match status" value="1"/>
</dbReference>
<dbReference type="InterPro" id="IPR013783">
    <property type="entry name" value="Ig-like_fold"/>
</dbReference>
<proteinExistence type="predicted"/>
<name>A0A4R3I1Y3_9GAMM</name>
<dbReference type="SUPFAM" id="SSF50965">
    <property type="entry name" value="Galactose oxidase, central domain"/>
    <property type="match status" value="1"/>
</dbReference>
<keyword evidence="1" id="KW-0344">Guanine-nucleotide releasing factor</keyword>
<organism evidence="7 8">
    <name type="scientific">Reinekea marinisedimentorum</name>
    <dbReference type="NCBI Taxonomy" id="230495"/>
    <lineage>
        <taxon>Bacteria</taxon>
        <taxon>Pseudomonadati</taxon>
        <taxon>Pseudomonadota</taxon>
        <taxon>Gammaproteobacteria</taxon>
        <taxon>Oceanospirillales</taxon>
        <taxon>Saccharospirillaceae</taxon>
        <taxon>Reinekea</taxon>
    </lineage>
</organism>
<dbReference type="InterPro" id="IPR014756">
    <property type="entry name" value="Ig_E-set"/>
</dbReference>
<feature type="signal peptide" evidence="4">
    <location>
        <begin position="1"/>
        <end position="23"/>
    </location>
</feature>
<dbReference type="Gene3D" id="2.130.10.30">
    <property type="entry name" value="Regulator of chromosome condensation 1/beta-lactamase-inhibitor protein II"/>
    <property type="match status" value="5"/>
</dbReference>
<dbReference type="OrthoDB" id="238206at2"/>
<dbReference type="GO" id="GO:0005737">
    <property type="term" value="C:cytoplasm"/>
    <property type="evidence" value="ECO:0007669"/>
    <property type="project" value="TreeGrafter"/>
</dbReference>
<evidence type="ECO:0000313" key="7">
    <source>
        <dbReference type="EMBL" id="TCS39776.1"/>
    </source>
</evidence>
<dbReference type="InterPro" id="IPR000408">
    <property type="entry name" value="Reg_chr_condens"/>
</dbReference>